<dbReference type="SUPFAM" id="SSF53720">
    <property type="entry name" value="ALDH-like"/>
    <property type="match status" value="1"/>
</dbReference>
<dbReference type="InterPro" id="IPR016161">
    <property type="entry name" value="Ald_DH/histidinol_DH"/>
</dbReference>
<reference evidence="2" key="2">
    <citation type="submission" date="2020-06" db="EMBL/GenBank/DDBJ databases">
        <title>Helianthus annuus Genome sequencing and assembly Release 2.</title>
        <authorList>
            <person name="Gouzy J."/>
            <person name="Langlade N."/>
            <person name="Munos S."/>
        </authorList>
    </citation>
    <scope>NUCLEOTIDE SEQUENCE</scope>
    <source>
        <tissue evidence="2">Leaves</tissue>
    </source>
</reference>
<evidence type="ECO:0000313" key="3">
    <source>
        <dbReference type="Proteomes" id="UP000215914"/>
    </source>
</evidence>
<proteinExistence type="predicted"/>
<protein>
    <submittedName>
        <fullName evidence="2">Histidinol dehydrogenase</fullName>
        <ecNumber evidence="2">1.1.1.23</ecNumber>
    </submittedName>
</protein>
<evidence type="ECO:0000256" key="1">
    <source>
        <dbReference type="ARBA" id="ARBA00023002"/>
    </source>
</evidence>
<keyword evidence="3" id="KW-1185">Reference proteome</keyword>
<dbReference type="InterPro" id="IPR012131">
    <property type="entry name" value="Hstdl_DH"/>
</dbReference>
<dbReference type="Pfam" id="PF00815">
    <property type="entry name" value="Histidinol_dh"/>
    <property type="match status" value="1"/>
</dbReference>
<keyword evidence="1 2" id="KW-0560">Oxidoreductase</keyword>
<dbReference type="GO" id="GO:0004399">
    <property type="term" value="F:histidinol dehydrogenase activity"/>
    <property type="evidence" value="ECO:0007669"/>
    <property type="project" value="UniProtKB-EC"/>
</dbReference>
<accession>A0A9K3DGL1</accession>
<dbReference type="AlphaFoldDB" id="A0A9K3DGL1"/>
<organism evidence="2 3">
    <name type="scientific">Helianthus annuus</name>
    <name type="common">Common sunflower</name>
    <dbReference type="NCBI Taxonomy" id="4232"/>
    <lineage>
        <taxon>Eukaryota</taxon>
        <taxon>Viridiplantae</taxon>
        <taxon>Streptophyta</taxon>
        <taxon>Embryophyta</taxon>
        <taxon>Tracheophyta</taxon>
        <taxon>Spermatophyta</taxon>
        <taxon>Magnoliopsida</taxon>
        <taxon>eudicotyledons</taxon>
        <taxon>Gunneridae</taxon>
        <taxon>Pentapetalae</taxon>
        <taxon>asterids</taxon>
        <taxon>campanulids</taxon>
        <taxon>Asterales</taxon>
        <taxon>Asteraceae</taxon>
        <taxon>Asteroideae</taxon>
        <taxon>Heliantheae alliance</taxon>
        <taxon>Heliantheae</taxon>
        <taxon>Helianthus</taxon>
    </lineage>
</organism>
<dbReference type="PANTHER" id="PTHR21256:SF2">
    <property type="entry name" value="HISTIDINE BIOSYNTHESIS TRIFUNCTIONAL PROTEIN"/>
    <property type="match status" value="1"/>
</dbReference>
<sequence>MKGVRCKRVARSIASVGLYVPGGTAVLPSTALMLAVPAQIAGCKTIVLATPPSSDGSICKEVLYCAKKAGVTHILRPCVVVNKHNALTIGHYPTRGILVSVGAL</sequence>
<name>A0A9K3DGL1_HELAN</name>
<dbReference type="GO" id="GO:0051287">
    <property type="term" value="F:NAD binding"/>
    <property type="evidence" value="ECO:0007669"/>
    <property type="project" value="InterPro"/>
</dbReference>
<dbReference type="EC" id="1.1.1.23" evidence="2"/>
<dbReference type="EMBL" id="MNCJ02000332">
    <property type="protein sequence ID" value="KAF5754979.1"/>
    <property type="molecule type" value="Genomic_DNA"/>
</dbReference>
<dbReference type="Gene3D" id="3.40.50.1980">
    <property type="entry name" value="Nitrogenase molybdenum iron protein domain"/>
    <property type="match status" value="1"/>
</dbReference>
<dbReference type="Gramene" id="mRNA:HanXRQr2_Chr17g0797391">
    <property type="protein sequence ID" value="mRNA:HanXRQr2_Chr17g0797391"/>
    <property type="gene ID" value="HanXRQr2_Chr17g0797391"/>
</dbReference>
<evidence type="ECO:0000313" key="2">
    <source>
        <dbReference type="EMBL" id="KAF5754979.1"/>
    </source>
</evidence>
<reference evidence="2" key="1">
    <citation type="journal article" date="2017" name="Nature">
        <title>The sunflower genome provides insights into oil metabolism, flowering and Asterid evolution.</title>
        <authorList>
            <person name="Badouin H."/>
            <person name="Gouzy J."/>
            <person name="Grassa C.J."/>
            <person name="Murat F."/>
            <person name="Staton S.E."/>
            <person name="Cottret L."/>
            <person name="Lelandais-Briere C."/>
            <person name="Owens G.L."/>
            <person name="Carrere S."/>
            <person name="Mayjonade B."/>
            <person name="Legrand L."/>
            <person name="Gill N."/>
            <person name="Kane N.C."/>
            <person name="Bowers J.E."/>
            <person name="Hubner S."/>
            <person name="Bellec A."/>
            <person name="Berard A."/>
            <person name="Berges H."/>
            <person name="Blanchet N."/>
            <person name="Boniface M.C."/>
            <person name="Brunel D."/>
            <person name="Catrice O."/>
            <person name="Chaidir N."/>
            <person name="Claudel C."/>
            <person name="Donnadieu C."/>
            <person name="Faraut T."/>
            <person name="Fievet G."/>
            <person name="Helmstetter N."/>
            <person name="King M."/>
            <person name="Knapp S.J."/>
            <person name="Lai Z."/>
            <person name="Le Paslier M.C."/>
            <person name="Lippi Y."/>
            <person name="Lorenzon L."/>
            <person name="Mandel J.R."/>
            <person name="Marage G."/>
            <person name="Marchand G."/>
            <person name="Marquand E."/>
            <person name="Bret-Mestries E."/>
            <person name="Morien E."/>
            <person name="Nambeesan S."/>
            <person name="Nguyen T."/>
            <person name="Pegot-Espagnet P."/>
            <person name="Pouilly N."/>
            <person name="Raftis F."/>
            <person name="Sallet E."/>
            <person name="Schiex T."/>
            <person name="Thomas J."/>
            <person name="Vandecasteele C."/>
            <person name="Vares D."/>
            <person name="Vear F."/>
            <person name="Vautrin S."/>
            <person name="Crespi M."/>
            <person name="Mangin B."/>
            <person name="Burke J.M."/>
            <person name="Salse J."/>
            <person name="Munos S."/>
            <person name="Vincourt P."/>
            <person name="Rieseberg L.H."/>
            <person name="Langlade N.B."/>
        </authorList>
    </citation>
    <scope>NUCLEOTIDE SEQUENCE</scope>
    <source>
        <tissue evidence="2">Leaves</tissue>
    </source>
</reference>
<dbReference type="Proteomes" id="UP000215914">
    <property type="component" value="Unassembled WGS sequence"/>
</dbReference>
<gene>
    <name evidence="2" type="ORF">HanXRQr2_Chr17g0797391</name>
</gene>
<dbReference type="PANTHER" id="PTHR21256">
    <property type="entry name" value="HISTIDINOL DEHYDROGENASE HDH"/>
    <property type="match status" value="1"/>
</dbReference>
<dbReference type="GO" id="GO:0046872">
    <property type="term" value="F:metal ion binding"/>
    <property type="evidence" value="ECO:0007669"/>
    <property type="project" value="InterPro"/>
</dbReference>
<comment type="caution">
    <text evidence="2">The sequence shown here is derived from an EMBL/GenBank/DDBJ whole genome shotgun (WGS) entry which is preliminary data.</text>
</comment>